<dbReference type="PANTHER" id="PTHR48153">
    <property type="entry name" value="UFM1-SPECIFIC PROTEASE 2"/>
    <property type="match status" value="1"/>
</dbReference>
<feature type="region of interest" description="Disordered" evidence="2">
    <location>
        <begin position="337"/>
        <end position="356"/>
    </location>
</feature>
<protein>
    <submittedName>
        <fullName evidence="4">Peptidase C78</fullName>
    </submittedName>
</protein>
<dbReference type="KEGG" id="bdw:94335899"/>
<organism evidence="4 5">
    <name type="scientific">Babesia duncani</name>
    <dbReference type="NCBI Taxonomy" id="323732"/>
    <lineage>
        <taxon>Eukaryota</taxon>
        <taxon>Sar</taxon>
        <taxon>Alveolata</taxon>
        <taxon>Apicomplexa</taxon>
        <taxon>Aconoidasida</taxon>
        <taxon>Piroplasmida</taxon>
        <taxon>Babesiidae</taxon>
        <taxon>Babesia</taxon>
    </lineage>
</organism>
<accession>A0AAD9UNS9</accession>
<comment type="caution">
    <text evidence="4">The sequence shown here is derived from an EMBL/GenBank/DDBJ whole genome shotgun (WGS) entry which is preliminary data.</text>
</comment>
<evidence type="ECO:0000313" key="5">
    <source>
        <dbReference type="Proteomes" id="UP001214638"/>
    </source>
</evidence>
<evidence type="ECO:0000313" key="4">
    <source>
        <dbReference type="EMBL" id="KAK2196358.1"/>
    </source>
</evidence>
<evidence type="ECO:0000256" key="1">
    <source>
        <dbReference type="ARBA" id="ARBA00022801"/>
    </source>
</evidence>
<dbReference type="EMBL" id="JALLKP010000002">
    <property type="protein sequence ID" value="KAK2196358.1"/>
    <property type="molecule type" value="Genomic_DNA"/>
</dbReference>
<sequence length="696" mass="78018">MCRIYKMTIAISFDIVRHLSLKCIQYPEEMLFTHLLRMEHPGLDYTWICSFRHAPKDSSMQTLDTCAFPYFLKPCGIAIGNVPLDFKINNIEIPEHLKTLDEFYVLLYNSCSLEISCMHECLSCSIAKFTNGKLHCTAIAGDAILWVDNDNDEMLKNNMQIWGCTLLVNVPMKQHENVDMNESILGISTVDKVNQKLKISIQDTLEEVCFCSGAFDVAANLQISSRVYTNTPNTDSGAFHKMGIDRIIKKHVLLSHQEMPETLVMFQLVLQNLVLIKDEIAQMVNEEITNEAKEHVLRALHYQATSALDYIKQYSTTSCVMASILPPPKTNDVVVARDKSKSSKPGSRAKTKSNVRNKPKVVNAQDGIENVTEPTRISLDSNSTPLACILKLNKQTGKLELQCNAPIKPVSTIERVQVTFCIKIVTDDSNGKIPFGGIALPLFDLLTPNTRIIDSIVPTLLPGKGREFLVNAMELADANLLASPHLKGKLMPSWMSPKKSRATLVNGPYLYYHYNTCGISDGGWGCCYRSLETVCSWYMLNYYTTRAVPTHWEIQALLKEKDPSHSSLEIGSNKWIGTVESGYFINWYLGFQTRTLYLNEIADFRNYNCILAEHFSKIKTPVIMGVGLYAYVLLGICLGTEPGDAAYLIADPHYTGEHNIKSILEKGAVGWKRIDFLSKAAQGSFINICCPLLETT</sequence>
<feature type="domain" description="UFSP1/2/DUB catalytic" evidence="3">
    <location>
        <begin position="502"/>
        <end position="689"/>
    </location>
</feature>
<dbReference type="GO" id="GO:0071567">
    <property type="term" value="F:deUFMylase activity"/>
    <property type="evidence" value="ECO:0007669"/>
    <property type="project" value="TreeGrafter"/>
</dbReference>
<dbReference type="AlphaFoldDB" id="A0AAD9UNS9"/>
<keyword evidence="5" id="KW-1185">Reference proteome</keyword>
<dbReference type="InterPro" id="IPR012462">
    <property type="entry name" value="UFSP1/2_DUB_cat"/>
</dbReference>
<gene>
    <name evidence="4" type="ORF">BdWA1_001601</name>
</gene>
<dbReference type="RefSeq" id="XP_067803200.1">
    <property type="nucleotide sequence ID" value="XM_067946636.1"/>
</dbReference>
<reference evidence="4" key="1">
    <citation type="journal article" date="2023" name="Nat. Microbiol.">
        <title>Babesia duncani multi-omics identifies virulence factors and drug targets.</title>
        <authorList>
            <person name="Singh P."/>
            <person name="Lonardi S."/>
            <person name="Liang Q."/>
            <person name="Vydyam P."/>
            <person name="Khabirova E."/>
            <person name="Fang T."/>
            <person name="Gihaz S."/>
            <person name="Thekkiniath J."/>
            <person name="Munshi M."/>
            <person name="Abel S."/>
            <person name="Ciampossin L."/>
            <person name="Batugedara G."/>
            <person name="Gupta M."/>
            <person name="Lu X.M."/>
            <person name="Lenz T."/>
            <person name="Chakravarty S."/>
            <person name="Cornillot E."/>
            <person name="Hu Y."/>
            <person name="Ma W."/>
            <person name="Gonzalez L.M."/>
            <person name="Sanchez S."/>
            <person name="Estrada K."/>
            <person name="Sanchez-Flores A."/>
            <person name="Montero E."/>
            <person name="Harb O.S."/>
            <person name="Le Roch K.G."/>
            <person name="Mamoun C.B."/>
        </authorList>
    </citation>
    <scope>NUCLEOTIDE SEQUENCE</scope>
    <source>
        <strain evidence="4">WA1</strain>
    </source>
</reference>
<dbReference type="Proteomes" id="UP001214638">
    <property type="component" value="Unassembled WGS sequence"/>
</dbReference>
<proteinExistence type="predicted"/>
<keyword evidence="1" id="KW-0378">Hydrolase</keyword>
<dbReference type="Pfam" id="PF07910">
    <property type="entry name" value="Peptidase_C78"/>
    <property type="match status" value="1"/>
</dbReference>
<evidence type="ECO:0000259" key="3">
    <source>
        <dbReference type="Pfam" id="PF07910"/>
    </source>
</evidence>
<dbReference type="Gene3D" id="3.90.70.130">
    <property type="match status" value="1"/>
</dbReference>
<dbReference type="PANTHER" id="PTHR48153:SF2">
    <property type="entry name" value="UFM1-SPECIFIC PROTEASE 2"/>
    <property type="match status" value="1"/>
</dbReference>
<dbReference type="GeneID" id="94335899"/>
<evidence type="ECO:0000256" key="2">
    <source>
        <dbReference type="SAM" id="MobiDB-lite"/>
    </source>
</evidence>
<feature type="compositionally biased region" description="Basic residues" evidence="2">
    <location>
        <begin position="347"/>
        <end position="356"/>
    </location>
</feature>
<name>A0AAD9UNS9_9APIC</name>